<dbReference type="Proteomes" id="UP000251960">
    <property type="component" value="Chromosome 7"/>
</dbReference>
<gene>
    <name evidence="1" type="ORF">Zm00014a_009663</name>
</gene>
<sequence length="139" mass="15600">MVEHQRILRQIEALDKEIISAVTFIDSLICVTMSTCRISFSTFSSSAERGRTRQHLWSLVFRTLGGRQLQILHRSIMKGTSWLQQGWKHSGSGSDTDEECPTLCTVFIHPPATLLSSSGSTVEVHTLAKDYEAGAFMRR</sequence>
<name>A0A3L6E425_MAIZE</name>
<dbReference type="AlphaFoldDB" id="A0A3L6E425"/>
<evidence type="ECO:0000313" key="1">
    <source>
        <dbReference type="EMBL" id="PWZ15682.1"/>
    </source>
</evidence>
<comment type="caution">
    <text evidence="1">The sequence shown here is derived from an EMBL/GenBank/DDBJ whole genome shotgun (WGS) entry which is preliminary data.</text>
</comment>
<accession>A0A3L6E425</accession>
<dbReference type="EMBL" id="NCVQ01000008">
    <property type="protein sequence ID" value="PWZ15682.1"/>
    <property type="molecule type" value="Genomic_DNA"/>
</dbReference>
<proteinExistence type="predicted"/>
<reference evidence="1" key="1">
    <citation type="journal article" date="2018" name="Nat. Genet.">
        <title>Extensive intraspecific gene order and gene structural variations between Mo17 and other maize genomes.</title>
        <authorList>
            <person name="Sun S."/>
            <person name="Zhou Y."/>
            <person name="Chen J."/>
            <person name="Shi J."/>
            <person name="Zhao H."/>
            <person name="Zhao H."/>
            <person name="Song W."/>
            <person name="Zhang M."/>
            <person name="Cui Y."/>
            <person name="Dong X."/>
            <person name="Liu H."/>
            <person name="Ma X."/>
            <person name="Jiao Y."/>
            <person name="Wang B."/>
            <person name="Wei X."/>
            <person name="Stein J.C."/>
            <person name="Glaubitz J.C."/>
            <person name="Lu F."/>
            <person name="Yu G."/>
            <person name="Liang C."/>
            <person name="Fengler K."/>
            <person name="Li B."/>
            <person name="Rafalski A."/>
            <person name="Schnable P.S."/>
            <person name="Ware D.H."/>
            <person name="Buckler E.S."/>
            <person name="Lai J."/>
        </authorList>
    </citation>
    <scope>NUCLEOTIDE SEQUENCE [LARGE SCALE GENOMIC DNA]</scope>
    <source>
        <tissue evidence="1">Seedling</tissue>
    </source>
</reference>
<protein>
    <submittedName>
        <fullName evidence="1">Uncharacterized protein</fullName>
    </submittedName>
</protein>
<organism evidence="1">
    <name type="scientific">Zea mays</name>
    <name type="common">Maize</name>
    <dbReference type="NCBI Taxonomy" id="4577"/>
    <lineage>
        <taxon>Eukaryota</taxon>
        <taxon>Viridiplantae</taxon>
        <taxon>Streptophyta</taxon>
        <taxon>Embryophyta</taxon>
        <taxon>Tracheophyta</taxon>
        <taxon>Spermatophyta</taxon>
        <taxon>Magnoliopsida</taxon>
        <taxon>Liliopsida</taxon>
        <taxon>Poales</taxon>
        <taxon>Poaceae</taxon>
        <taxon>PACMAD clade</taxon>
        <taxon>Panicoideae</taxon>
        <taxon>Andropogonodae</taxon>
        <taxon>Andropogoneae</taxon>
        <taxon>Tripsacinae</taxon>
        <taxon>Zea</taxon>
    </lineage>
</organism>